<dbReference type="AlphaFoldDB" id="A0A4S4M830"/>
<comment type="caution">
    <text evidence="2">The sequence shown here is derived from an EMBL/GenBank/DDBJ whole genome shotgun (WGS) entry which is preliminary data.</text>
</comment>
<sequence length="371" mass="40111">MVPSASAKNITLDDLFLERLDAVTEKTLSDMKAFAHRESCSLDIVRRHVVQWHSKYLFASESALTQTDRRERIKSVLVSTSQTLEALHQAAGLHSFFLVVDPEDPSDNGFLGGTRLGREFWRGLRGGGESGTNAFKAKAMSVHSSTGLSESESLSASGPSGSKKVSAHQLKADVYAAFRMALRNTSGLRTADMKWTNHGNLKTSGVRMVGWPQDIPMRNPSTLSMAQNKLLKDSLELGTLRFERLDEPCDRIAIPSSISPMLGSRNGDLGDSVDLSWALAENVSVPPSIEDGANVHGSPLPRVFDHGPTPAHPSSSKPPDISSFEPTSLPTSSFMSSLGSDDLREGARPPGAGVESTYKKRRRDLNPDVGG</sequence>
<name>A0A4S4M830_9AGAM</name>
<protein>
    <submittedName>
        <fullName evidence="2">Uncharacterized protein</fullName>
    </submittedName>
</protein>
<dbReference type="EMBL" id="SGPL01000015">
    <property type="protein sequence ID" value="THH20728.1"/>
    <property type="molecule type" value="Genomic_DNA"/>
</dbReference>
<proteinExistence type="predicted"/>
<evidence type="ECO:0000313" key="2">
    <source>
        <dbReference type="EMBL" id="THH20728.1"/>
    </source>
</evidence>
<evidence type="ECO:0000256" key="1">
    <source>
        <dbReference type="SAM" id="MobiDB-lite"/>
    </source>
</evidence>
<dbReference type="Proteomes" id="UP000310158">
    <property type="component" value="Unassembled WGS sequence"/>
</dbReference>
<evidence type="ECO:0000313" key="3">
    <source>
        <dbReference type="Proteomes" id="UP000310158"/>
    </source>
</evidence>
<accession>A0A4S4M830</accession>
<feature type="region of interest" description="Disordered" evidence="1">
    <location>
        <begin position="288"/>
        <end position="371"/>
    </location>
</feature>
<keyword evidence="3" id="KW-1185">Reference proteome</keyword>
<reference evidence="2 3" key="1">
    <citation type="submission" date="2019-02" db="EMBL/GenBank/DDBJ databases">
        <title>Genome sequencing of the rare red list fungi Bondarzewia mesenterica.</title>
        <authorList>
            <person name="Buettner E."/>
            <person name="Kellner H."/>
        </authorList>
    </citation>
    <scope>NUCLEOTIDE SEQUENCE [LARGE SCALE GENOMIC DNA]</scope>
    <source>
        <strain evidence="2 3">DSM 108281</strain>
    </source>
</reference>
<feature type="compositionally biased region" description="Polar residues" evidence="1">
    <location>
        <begin position="324"/>
        <end position="339"/>
    </location>
</feature>
<dbReference type="OrthoDB" id="3223825at2759"/>
<organism evidence="2 3">
    <name type="scientific">Bondarzewia mesenterica</name>
    <dbReference type="NCBI Taxonomy" id="1095465"/>
    <lineage>
        <taxon>Eukaryota</taxon>
        <taxon>Fungi</taxon>
        <taxon>Dikarya</taxon>
        <taxon>Basidiomycota</taxon>
        <taxon>Agaricomycotina</taxon>
        <taxon>Agaricomycetes</taxon>
        <taxon>Russulales</taxon>
        <taxon>Bondarzewiaceae</taxon>
        <taxon>Bondarzewia</taxon>
    </lineage>
</organism>
<gene>
    <name evidence="2" type="ORF">EW146_g685</name>
</gene>